<evidence type="ECO:0000313" key="2">
    <source>
        <dbReference type="Proteomes" id="UP000023152"/>
    </source>
</evidence>
<organism evidence="1 2">
    <name type="scientific">Reticulomyxa filosa</name>
    <dbReference type="NCBI Taxonomy" id="46433"/>
    <lineage>
        <taxon>Eukaryota</taxon>
        <taxon>Sar</taxon>
        <taxon>Rhizaria</taxon>
        <taxon>Retaria</taxon>
        <taxon>Foraminifera</taxon>
        <taxon>Monothalamids</taxon>
        <taxon>Reticulomyxidae</taxon>
        <taxon>Reticulomyxa</taxon>
    </lineage>
</organism>
<reference evidence="1 2" key="1">
    <citation type="journal article" date="2013" name="Curr. Biol.">
        <title>The Genome of the Foraminiferan Reticulomyxa filosa.</title>
        <authorList>
            <person name="Glockner G."/>
            <person name="Hulsmann N."/>
            <person name="Schleicher M."/>
            <person name="Noegel A.A."/>
            <person name="Eichinger L."/>
            <person name="Gallinger C."/>
            <person name="Pawlowski J."/>
            <person name="Sierra R."/>
            <person name="Euteneuer U."/>
            <person name="Pillet L."/>
            <person name="Moustafa A."/>
            <person name="Platzer M."/>
            <person name="Groth M."/>
            <person name="Szafranski K."/>
            <person name="Schliwa M."/>
        </authorList>
    </citation>
    <scope>NUCLEOTIDE SEQUENCE [LARGE SCALE GENOMIC DNA]</scope>
</reference>
<comment type="caution">
    <text evidence="1">The sequence shown here is derived from an EMBL/GenBank/DDBJ whole genome shotgun (WGS) entry which is preliminary data.</text>
</comment>
<proteinExistence type="predicted"/>
<protein>
    <submittedName>
        <fullName evidence="1">Uncharacterized protein</fullName>
    </submittedName>
</protein>
<dbReference type="AlphaFoldDB" id="X6LPX5"/>
<keyword evidence="2" id="KW-1185">Reference proteome</keyword>
<dbReference type="Proteomes" id="UP000023152">
    <property type="component" value="Unassembled WGS sequence"/>
</dbReference>
<sequence>MWALKQLYNEYMHHMLNANDITNEAVYALLWLVEAKCLAVVKNDKTICGKYLFCSFSKRECNMVHNFATNPSMLIKKFPKIVYVFDNKLAKIFETFYLFIDISISKMQDQFKSKLPTFTANEMNNTESVYGKEDSDINIGDDEVKDTTKSKKAKADCYEMSEQIKELKQIRQVQGQQIQQIQQNVLNLMNIVSDKIKSSIKIETMTALPHQYPNTEKVKIESYANTMANYVAQDISTLLSTIQNPTTKKEIIDLCDN</sequence>
<evidence type="ECO:0000313" key="1">
    <source>
        <dbReference type="EMBL" id="ETO03938.1"/>
    </source>
</evidence>
<name>X6LPX5_RETFI</name>
<gene>
    <name evidence="1" type="ORF">RFI_33464</name>
</gene>
<dbReference type="EMBL" id="ASPP01031205">
    <property type="protein sequence ID" value="ETO03938.1"/>
    <property type="molecule type" value="Genomic_DNA"/>
</dbReference>
<accession>X6LPX5</accession>